<accession>A0A9W8TR28</accession>
<dbReference type="Pfam" id="PF13622">
    <property type="entry name" value="4HBT_3"/>
    <property type="match status" value="1"/>
</dbReference>
<protein>
    <recommendedName>
        <fullName evidence="7">Acyl-CoA thioesterase II</fullName>
    </recommendedName>
</protein>
<keyword evidence="2" id="KW-0378">Hydrolase</keyword>
<dbReference type="InterPro" id="IPR029069">
    <property type="entry name" value="HotDog_dom_sf"/>
</dbReference>
<comment type="similarity">
    <text evidence="1">Belongs to the C/M/P thioester hydrolase family.</text>
</comment>
<dbReference type="SUPFAM" id="SSF54637">
    <property type="entry name" value="Thioesterase/thiol ester dehydrase-isomerase"/>
    <property type="match status" value="2"/>
</dbReference>
<dbReference type="InterPro" id="IPR042171">
    <property type="entry name" value="Acyl-CoA_hotdog"/>
</dbReference>
<dbReference type="CDD" id="cd03445">
    <property type="entry name" value="Thioesterase_II_repeat2"/>
    <property type="match status" value="1"/>
</dbReference>
<organism evidence="5 6">
    <name type="scientific">Xylaria arbuscula</name>
    <dbReference type="NCBI Taxonomy" id="114810"/>
    <lineage>
        <taxon>Eukaryota</taxon>
        <taxon>Fungi</taxon>
        <taxon>Dikarya</taxon>
        <taxon>Ascomycota</taxon>
        <taxon>Pezizomycotina</taxon>
        <taxon>Sordariomycetes</taxon>
        <taxon>Xylariomycetidae</taxon>
        <taxon>Xylariales</taxon>
        <taxon>Xylariaceae</taxon>
        <taxon>Xylaria</taxon>
    </lineage>
</organism>
<evidence type="ECO:0000256" key="2">
    <source>
        <dbReference type="ARBA" id="ARBA00022801"/>
    </source>
</evidence>
<evidence type="ECO:0000256" key="1">
    <source>
        <dbReference type="ARBA" id="ARBA00006538"/>
    </source>
</evidence>
<dbReference type="AlphaFoldDB" id="A0A9W8TR28"/>
<reference evidence="5" key="1">
    <citation type="submission" date="2022-07" db="EMBL/GenBank/DDBJ databases">
        <title>Genome Sequence of Xylaria arbuscula.</title>
        <authorList>
            <person name="Buettner E."/>
        </authorList>
    </citation>
    <scope>NUCLEOTIDE SEQUENCE</scope>
    <source>
        <strain evidence="5">VT107</strain>
    </source>
</reference>
<dbReference type="InterPro" id="IPR003703">
    <property type="entry name" value="Acyl_CoA_thio"/>
</dbReference>
<keyword evidence="6" id="KW-1185">Reference proteome</keyword>
<dbReference type="InterPro" id="IPR049450">
    <property type="entry name" value="ACOT8-like_C"/>
</dbReference>
<dbReference type="InterPro" id="IPR049449">
    <property type="entry name" value="TesB_ACOT8-like_N"/>
</dbReference>
<dbReference type="GO" id="GO:0047617">
    <property type="term" value="F:fatty acyl-CoA hydrolase activity"/>
    <property type="evidence" value="ECO:0007669"/>
    <property type="project" value="InterPro"/>
</dbReference>
<dbReference type="Proteomes" id="UP001148614">
    <property type="component" value="Unassembled WGS sequence"/>
</dbReference>
<evidence type="ECO:0000313" key="6">
    <source>
        <dbReference type="Proteomes" id="UP001148614"/>
    </source>
</evidence>
<dbReference type="VEuPathDB" id="FungiDB:F4678DRAFT_188106"/>
<dbReference type="CDD" id="cd03444">
    <property type="entry name" value="Thioesterase_II_repeat1"/>
    <property type="match status" value="1"/>
</dbReference>
<feature type="domain" description="Acyl-CoA thioesterase-like N-terminal HotDog" evidence="3">
    <location>
        <begin position="35"/>
        <end position="118"/>
    </location>
</feature>
<name>A0A9W8TR28_9PEZI</name>
<dbReference type="GO" id="GO:0006637">
    <property type="term" value="P:acyl-CoA metabolic process"/>
    <property type="evidence" value="ECO:0007669"/>
    <property type="project" value="InterPro"/>
</dbReference>
<dbReference type="EMBL" id="JANPWZ010000030">
    <property type="protein sequence ID" value="KAJ3580103.1"/>
    <property type="molecule type" value="Genomic_DNA"/>
</dbReference>
<sequence length="310" mass="34246">MSHRAPIESHIAVVRVEGDEPDIFANEAPFTTQPSGRAVFGGLLLSQAIMAASETVQAGFYPYSSQSSFLRPVTVKAQDWIAYHVERAADGRNSATRLVRAMQGDNTQPVYISIVSFQATTAPLGNVLRYGIPMPDLDGLHPDNIGKEVNQQLTAASASRNPIWNLMGPDEDPFDWRPFGFELTNNPWECRTRGFSRSPKLSTDSAPVHLAALAFMSDQVLLGVALFSNPMAVGSGMRNVTMCATLNHTIAFHDPSVKMDDWVVAERETSWGEEGRVLIHQRIWSLKSGRLVMTCSQEAMIRLKNPFEKL</sequence>
<evidence type="ECO:0000313" key="5">
    <source>
        <dbReference type="EMBL" id="KAJ3580103.1"/>
    </source>
</evidence>
<comment type="caution">
    <text evidence="5">The sequence shown here is derived from an EMBL/GenBank/DDBJ whole genome shotgun (WGS) entry which is preliminary data.</text>
</comment>
<feature type="domain" description="Acyl-CoA thioesterase-like C-terminal" evidence="4">
    <location>
        <begin position="189"/>
        <end position="301"/>
    </location>
</feature>
<proteinExistence type="inferred from homology"/>
<evidence type="ECO:0000259" key="4">
    <source>
        <dbReference type="Pfam" id="PF20789"/>
    </source>
</evidence>
<dbReference type="GO" id="GO:0005782">
    <property type="term" value="C:peroxisomal matrix"/>
    <property type="evidence" value="ECO:0007669"/>
    <property type="project" value="UniProtKB-SubCell"/>
</dbReference>
<evidence type="ECO:0000259" key="3">
    <source>
        <dbReference type="Pfam" id="PF13622"/>
    </source>
</evidence>
<gene>
    <name evidence="5" type="ORF">NPX13_g466</name>
</gene>
<dbReference type="Gene3D" id="2.40.160.210">
    <property type="entry name" value="Acyl-CoA thioesterase, double hotdog domain"/>
    <property type="match status" value="1"/>
</dbReference>
<evidence type="ECO:0008006" key="7">
    <source>
        <dbReference type="Google" id="ProtNLM"/>
    </source>
</evidence>
<dbReference type="PANTHER" id="PTHR11066:SF34">
    <property type="entry name" value="ACYL-COENZYME A THIOESTERASE 8"/>
    <property type="match status" value="1"/>
</dbReference>
<dbReference type="GO" id="GO:0009062">
    <property type="term" value="P:fatty acid catabolic process"/>
    <property type="evidence" value="ECO:0007669"/>
    <property type="project" value="TreeGrafter"/>
</dbReference>
<dbReference type="Pfam" id="PF20789">
    <property type="entry name" value="4HBT_3C"/>
    <property type="match status" value="1"/>
</dbReference>
<dbReference type="PANTHER" id="PTHR11066">
    <property type="entry name" value="ACYL-COA THIOESTERASE"/>
    <property type="match status" value="1"/>
</dbReference>